<evidence type="ECO:0000256" key="8">
    <source>
        <dbReference type="RuleBase" id="RU365088"/>
    </source>
</evidence>
<comment type="similarity">
    <text evidence="2 8">Belongs to the major facilitator superfamily. Bcr/CmlA family.</text>
</comment>
<evidence type="ECO:0000256" key="1">
    <source>
        <dbReference type="ARBA" id="ARBA00004651"/>
    </source>
</evidence>
<dbReference type="AlphaFoldDB" id="A0AAW5RE79"/>
<sequence>MKSKIHFHEFALLMALLMSIVSFSIDAVLPALGEIGKVFILQNDNQSQWVIITIFSGMTLGQLIAGPLSDAIGRKRILFTGIVIYFLGSLLCYSTQSFEWFLVGRFIQGIGVSGPYVASISIVRDKYSGAQMARIMSLIMMVFMVAPAVAPSLGQLIIHFFGWRDIFVLYMVYATIVGLWVALRLEETLASENRLPMRVQAFKDGFKEVVSNKTTMSYLLCAGFCFGGFIGYLGTSQQIFMQQFGKTGAEFSAYFAVLAGVMGIASFTNSRIVMKFGTRPICIYGFLGLCLISLIFLIIQLVGVQISFWMFMLYACILFLLFGTLFGNLNAIAMEPMGHVAGMASAIIGASSSVLSLILASIIGQLYNGTLVPMTSGFVILCGLAFAMTIYEKRYLTNKKVMACNKK</sequence>
<evidence type="ECO:0000259" key="9">
    <source>
        <dbReference type="PROSITE" id="PS50850"/>
    </source>
</evidence>
<feature type="transmembrane region" description="Helical" evidence="8">
    <location>
        <begin position="281"/>
        <end position="302"/>
    </location>
</feature>
<name>A0AAW5RE79_ACIJU</name>
<feature type="transmembrane region" description="Helical" evidence="8">
    <location>
        <begin position="251"/>
        <end position="269"/>
    </location>
</feature>
<evidence type="ECO:0000313" key="10">
    <source>
        <dbReference type="EMBL" id="MCU4397012.1"/>
    </source>
</evidence>
<feature type="transmembrane region" description="Helical" evidence="8">
    <location>
        <begin position="167"/>
        <end position="185"/>
    </location>
</feature>
<evidence type="ECO:0000256" key="5">
    <source>
        <dbReference type="ARBA" id="ARBA00022692"/>
    </source>
</evidence>
<dbReference type="EMBL" id="JAHPRE010000029">
    <property type="protein sequence ID" value="MCU4397012.1"/>
    <property type="molecule type" value="Genomic_DNA"/>
</dbReference>
<reference evidence="10" key="1">
    <citation type="submission" date="2021-06" db="EMBL/GenBank/DDBJ databases">
        <title>Propagation of a rapidly emergent carbapenem-resistant Acinetobacter baumannii lineage by various extra-hospital transmission networks.</title>
        <authorList>
            <person name="Calix J."/>
        </authorList>
    </citation>
    <scope>NUCLEOTIDE SEQUENCE</scope>
    <source>
        <strain evidence="10">WU_MDCI_Aw63</strain>
    </source>
</reference>
<keyword evidence="5 8" id="KW-0812">Transmembrane</keyword>
<accession>A0AAW5RE79</accession>
<dbReference type="PROSITE" id="PS50850">
    <property type="entry name" value="MFS"/>
    <property type="match status" value="1"/>
</dbReference>
<feature type="transmembrane region" description="Helical" evidence="8">
    <location>
        <begin position="341"/>
        <end position="364"/>
    </location>
</feature>
<dbReference type="GO" id="GO:0042910">
    <property type="term" value="F:xenobiotic transmembrane transporter activity"/>
    <property type="evidence" value="ECO:0007669"/>
    <property type="project" value="InterPro"/>
</dbReference>
<dbReference type="SUPFAM" id="SSF103473">
    <property type="entry name" value="MFS general substrate transporter"/>
    <property type="match status" value="1"/>
</dbReference>
<protein>
    <recommendedName>
        <fullName evidence="8">Bcr/CflA family efflux transporter</fullName>
    </recommendedName>
</protein>
<organism evidence="10 11">
    <name type="scientific">Acinetobacter junii</name>
    <dbReference type="NCBI Taxonomy" id="40215"/>
    <lineage>
        <taxon>Bacteria</taxon>
        <taxon>Pseudomonadati</taxon>
        <taxon>Pseudomonadota</taxon>
        <taxon>Gammaproteobacteria</taxon>
        <taxon>Moraxellales</taxon>
        <taxon>Moraxellaceae</taxon>
        <taxon>Acinetobacter</taxon>
    </lineage>
</organism>
<keyword evidence="8" id="KW-0997">Cell inner membrane</keyword>
<dbReference type="Pfam" id="PF07690">
    <property type="entry name" value="MFS_1"/>
    <property type="match status" value="1"/>
</dbReference>
<evidence type="ECO:0000256" key="2">
    <source>
        <dbReference type="ARBA" id="ARBA00006236"/>
    </source>
</evidence>
<evidence type="ECO:0000256" key="3">
    <source>
        <dbReference type="ARBA" id="ARBA00022448"/>
    </source>
</evidence>
<dbReference type="Gene3D" id="1.20.1720.10">
    <property type="entry name" value="Multidrug resistance protein D"/>
    <property type="match status" value="1"/>
</dbReference>
<dbReference type="InterPro" id="IPR020846">
    <property type="entry name" value="MFS_dom"/>
</dbReference>
<feature type="transmembrane region" description="Helical" evidence="8">
    <location>
        <begin position="217"/>
        <end position="239"/>
    </location>
</feature>
<evidence type="ECO:0000313" key="11">
    <source>
        <dbReference type="Proteomes" id="UP001208534"/>
    </source>
</evidence>
<comment type="caution">
    <text evidence="8">Lacks conserved residue(s) required for the propagation of feature annotation.</text>
</comment>
<dbReference type="Proteomes" id="UP001208534">
    <property type="component" value="Unassembled WGS sequence"/>
</dbReference>
<evidence type="ECO:0000256" key="7">
    <source>
        <dbReference type="ARBA" id="ARBA00023136"/>
    </source>
</evidence>
<dbReference type="NCBIfam" id="TIGR00710">
    <property type="entry name" value="efflux_Bcr_CflA"/>
    <property type="match status" value="1"/>
</dbReference>
<feature type="transmembrane region" description="Helical" evidence="8">
    <location>
        <begin position="77"/>
        <end position="96"/>
    </location>
</feature>
<feature type="transmembrane region" description="Helical" evidence="8">
    <location>
        <begin position="135"/>
        <end position="161"/>
    </location>
</feature>
<comment type="caution">
    <text evidence="10">The sequence shown here is derived from an EMBL/GenBank/DDBJ whole genome shotgun (WGS) entry which is preliminary data.</text>
</comment>
<dbReference type="InterPro" id="IPR036259">
    <property type="entry name" value="MFS_trans_sf"/>
</dbReference>
<dbReference type="GO" id="GO:0005886">
    <property type="term" value="C:plasma membrane"/>
    <property type="evidence" value="ECO:0007669"/>
    <property type="project" value="UniProtKB-SubCell"/>
</dbReference>
<feature type="transmembrane region" description="Helical" evidence="8">
    <location>
        <begin position="370"/>
        <end position="391"/>
    </location>
</feature>
<keyword evidence="7 8" id="KW-0472">Membrane</keyword>
<comment type="subcellular location">
    <subcellularLocation>
        <location evidence="8">Cell inner membrane</location>
        <topology evidence="8">Multi-pass membrane protein</topology>
    </subcellularLocation>
    <subcellularLocation>
        <location evidence="1">Cell membrane</location>
        <topology evidence="1">Multi-pass membrane protein</topology>
    </subcellularLocation>
</comment>
<dbReference type="RefSeq" id="WP_262578929.1">
    <property type="nucleotide sequence ID" value="NZ_JAHPRE010000029.1"/>
</dbReference>
<dbReference type="PROSITE" id="PS00216">
    <property type="entry name" value="SUGAR_TRANSPORT_1"/>
    <property type="match status" value="1"/>
</dbReference>
<keyword evidence="3 8" id="KW-0813">Transport</keyword>
<dbReference type="InterPro" id="IPR050189">
    <property type="entry name" value="MFS_Efflux_Transporters"/>
</dbReference>
<dbReference type="InterPro" id="IPR011701">
    <property type="entry name" value="MFS"/>
</dbReference>
<evidence type="ECO:0000256" key="4">
    <source>
        <dbReference type="ARBA" id="ARBA00022475"/>
    </source>
</evidence>
<dbReference type="GO" id="GO:1990961">
    <property type="term" value="P:xenobiotic detoxification by transmembrane export across the plasma membrane"/>
    <property type="evidence" value="ECO:0007669"/>
    <property type="project" value="InterPro"/>
</dbReference>
<feature type="transmembrane region" description="Helical" evidence="8">
    <location>
        <begin position="102"/>
        <end position="123"/>
    </location>
</feature>
<dbReference type="InterPro" id="IPR004812">
    <property type="entry name" value="Efflux_drug-R_Bcr/CmlA"/>
</dbReference>
<feature type="transmembrane region" description="Helical" evidence="8">
    <location>
        <begin position="308"/>
        <end position="329"/>
    </location>
</feature>
<dbReference type="InterPro" id="IPR005829">
    <property type="entry name" value="Sugar_transporter_CS"/>
</dbReference>
<gene>
    <name evidence="10" type="ORF">KTH64_08580</name>
</gene>
<evidence type="ECO:0000256" key="6">
    <source>
        <dbReference type="ARBA" id="ARBA00022989"/>
    </source>
</evidence>
<proteinExistence type="inferred from homology"/>
<feature type="transmembrane region" description="Helical" evidence="8">
    <location>
        <begin position="49"/>
        <end position="65"/>
    </location>
</feature>
<dbReference type="PANTHER" id="PTHR43124:SF3">
    <property type="entry name" value="CHLORAMPHENICOL EFFLUX PUMP RV0191"/>
    <property type="match status" value="1"/>
</dbReference>
<dbReference type="CDD" id="cd17320">
    <property type="entry name" value="MFS_MdfA_MDR_like"/>
    <property type="match status" value="1"/>
</dbReference>
<keyword evidence="6 8" id="KW-1133">Transmembrane helix</keyword>
<dbReference type="PANTHER" id="PTHR43124">
    <property type="entry name" value="PURINE EFFLUX PUMP PBUE"/>
    <property type="match status" value="1"/>
</dbReference>
<keyword evidence="4" id="KW-1003">Cell membrane</keyword>
<feature type="domain" description="Major facilitator superfamily (MFS) profile" evidence="9">
    <location>
        <begin position="10"/>
        <end position="395"/>
    </location>
</feature>